<organism evidence="1">
    <name type="scientific">Citrobacter koseri</name>
    <name type="common">Citrobacter diversus</name>
    <dbReference type="NCBI Taxonomy" id="545"/>
    <lineage>
        <taxon>Bacteria</taxon>
        <taxon>Pseudomonadati</taxon>
        <taxon>Pseudomonadota</taxon>
        <taxon>Gammaproteobacteria</taxon>
        <taxon>Enterobacterales</taxon>
        <taxon>Enterobacteriaceae</taxon>
        <taxon>Citrobacter</taxon>
    </lineage>
</organism>
<dbReference type="EMBL" id="LK931336">
    <property type="protein sequence ID" value="CDZ85272.1"/>
    <property type="molecule type" value="Genomic_DNA"/>
</dbReference>
<gene>
    <name evidence="1" type="ORF">BN1086_03472</name>
</gene>
<proteinExistence type="predicted"/>
<name>A0A078LIY2_CITKO</name>
<dbReference type="AlphaFoldDB" id="A0A078LIY2"/>
<sequence length="41" mass="4722">MSGLLSTCHTPILASTWGRFSKSYPLVRSNYVHDKSKFYDK</sequence>
<accession>A0A078LIY2</accession>
<evidence type="ECO:0000313" key="1">
    <source>
        <dbReference type="EMBL" id="CDZ85272.1"/>
    </source>
</evidence>
<reference evidence="1" key="1">
    <citation type="submission" date="2014-06" db="EMBL/GenBank/DDBJ databases">
        <authorList>
            <person name="Urmite Genomes Urmite Genomes"/>
        </authorList>
    </citation>
    <scope>NUCLEOTIDE SEQUENCE</scope>
</reference>
<protein>
    <submittedName>
        <fullName evidence="1">Uncharacterized protein</fullName>
    </submittedName>
</protein>